<protein>
    <submittedName>
        <fullName evidence="1">IclR family transcriptional regulator</fullName>
    </submittedName>
</protein>
<proteinExistence type="predicted"/>
<gene>
    <name evidence="1" type="ORF">JHL16_22750</name>
</gene>
<sequence>MRTMRQKESLQGMQSLERATMTLRVVAAKGPSGAKLADVAEATGLSRSTAHRFLGALVQVGLLEQDESSATYFLGMELAHFGAIAANRFGLRDVAYASLARLTERTADTIYMSIRRDYESICIERFEGDYPIKTLTLDVGDRRPLGVGAGSLVLLAFQNDEFVSRAIAVNAAAVKANWGFGSSELFEFVEETRRKGFALNPGRVAPGMTALGVPIRGANGDAVAAIGVGAITSRMTPERCANIVTWMFEEAREIEAKLTHLAGPLTAQAVKRLARSGVRAR</sequence>
<keyword evidence="2" id="KW-1185">Reference proteome</keyword>
<reference evidence="1" key="1">
    <citation type="submission" date="2021-01" db="EMBL/GenBank/DDBJ databases">
        <authorList>
            <person name="Sun Q."/>
        </authorList>
    </citation>
    <scope>NUCLEOTIDE SEQUENCE</scope>
    <source>
        <strain evidence="1">YIM B02566</strain>
    </source>
</reference>
<accession>A0ACC5R9A1</accession>
<dbReference type="Proteomes" id="UP000616151">
    <property type="component" value="Unassembled WGS sequence"/>
</dbReference>
<comment type="caution">
    <text evidence="1">The sequence shown here is derived from an EMBL/GenBank/DDBJ whole genome shotgun (WGS) entry which is preliminary data.</text>
</comment>
<evidence type="ECO:0000313" key="1">
    <source>
        <dbReference type="EMBL" id="MBK1869197.1"/>
    </source>
</evidence>
<evidence type="ECO:0000313" key="2">
    <source>
        <dbReference type="Proteomes" id="UP000616151"/>
    </source>
</evidence>
<dbReference type="EMBL" id="JAENHL010000007">
    <property type="protein sequence ID" value="MBK1869197.1"/>
    <property type="molecule type" value="Genomic_DNA"/>
</dbReference>
<organism evidence="1 2">
    <name type="scientific">Taklimakanibacter albus</name>
    <dbReference type="NCBI Taxonomy" id="2800327"/>
    <lineage>
        <taxon>Bacteria</taxon>
        <taxon>Pseudomonadati</taxon>
        <taxon>Pseudomonadota</taxon>
        <taxon>Alphaproteobacteria</taxon>
        <taxon>Hyphomicrobiales</taxon>
        <taxon>Aestuariivirgaceae</taxon>
        <taxon>Taklimakanibacter</taxon>
    </lineage>
</organism>
<name>A0ACC5R9A1_9HYPH</name>